<keyword evidence="2" id="KW-1185">Reference proteome</keyword>
<dbReference type="EMBL" id="PYSW02000027">
    <property type="protein sequence ID" value="KAG2381348.1"/>
    <property type="molecule type" value="Genomic_DNA"/>
</dbReference>
<dbReference type="Gene3D" id="2.130.10.10">
    <property type="entry name" value="YVTN repeat-like/Quinoprotein amine dehydrogenase"/>
    <property type="match status" value="1"/>
</dbReference>
<dbReference type="AlphaFoldDB" id="A0AA88KJ25"/>
<dbReference type="InterPro" id="IPR011044">
    <property type="entry name" value="Quino_amine_DH_bsu"/>
</dbReference>
<dbReference type="GeneID" id="68098791"/>
<evidence type="ECO:0000313" key="2">
    <source>
        <dbReference type="Proteomes" id="UP000816034"/>
    </source>
</evidence>
<reference evidence="1 2" key="1">
    <citation type="journal article" date="2018" name="BMC Genomics">
        <title>The genome of Naegleria lovaniensis, the basis for a comparative approach to unravel pathogenicity factors of the human pathogenic amoeba N. fowleri.</title>
        <authorList>
            <person name="Liechti N."/>
            <person name="Schurch N."/>
            <person name="Bruggmann R."/>
            <person name="Wittwer M."/>
        </authorList>
    </citation>
    <scope>NUCLEOTIDE SEQUENCE [LARGE SCALE GENOMIC DNA]</scope>
    <source>
        <strain evidence="1 2">ATCC 30569</strain>
    </source>
</reference>
<dbReference type="SUPFAM" id="SSF50969">
    <property type="entry name" value="YVTN repeat-like/Quinoprotein amine dehydrogenase"/>
    <property type="match status" value="1"/>
</dbReference>
<sequence>MLANGGVAFSNQFKLVEMLGDREDSLFNFRNPSVLEVDVKNKNIYVIDKKSNDQDVVYVFDLQSKKLKNSFNIEGNMYYITSLAVDPNDNTLLYIYDGSVVKVSNDGATKHWKVYVEGNANYLCVHPTDSTVYVLAEYGKHVITVLSGEDGSVLRKVGESVSGDSVIPYPLALAFDNEGNIVVACKERDGTFVTINSKGKVLKTISRGMNEDGGVSKMLVEPGTGNIMFISRRAVHTIKPNGTQRKQLSSLKPGESEWASYDARLGLALNPLEGELLVSCNPCDHGYDNQTGVAIYK</sequence>
<dbReference type="Proteomes" id="UP000816034">
    <property type="component" value="Unassembled WGS sequence"/>
</dbReference>
<dbReference type="InterPro" id="IPR015943">
    <property type="entry name" value="WD40/YVTN_repeat-like_dom_sf"/>
</dbReference>
<accession>A0AA88KJ25</accession>
<comment type="caution">
    <text evidence="1">The sequence shown here is derived from an EMBL/GenBank/DDBJ whole genome shotgun (WGS) entry which is preliminary data.</text>
</comment>
<protein>
    <submittedName>
        <fullName evidence="1">Uncharacterized protein</fullName>
    </submittedName>
</protein>
<name>A0AA88KJ25_NAELO</name>
<organism evidence="1 2">
    <name type="scientific">Naegleria lovaniensis</name>
    <name type="common">Amoeba</name>
    <dbReference type="NCBI Taxonomy" id="51637"/>
    <lineage>
        <taxon>Eukaryota</taxon>
        <taxon>Discoba</taxon>
        <taxon>Heterolobosea</taxon>
        <taxon>Tetramitia</taxon>
        <taxon>Eutetramitia</taxon>
        <taxon>Vahlkampfiidae</taxon>
        <taxon>Naegleria</taxon>
    </lineage>
</organism>
<dbReference type="RefSeq" id="XP_044547028.1">
    <property type="nucleotide sequence ID" value="XM_044696186.1"/>
</dbReference>
<proteinExistence type="predicted"/>
<evidence type="ECO:0000313" key="1">
    <source>
        <dbReference type="EMBL" id="KAG2381348.1"/>
    </source>
</evidence>
<gene>
    <name evidence="1" type="ORF">C9374_006337</name>
</gene>